<keyword evidence="2" id="KW-0812">Transmembrane</keyword>
<evidence type="ECO:0000256" key="1">
    <source>
        <dbReference type="SAM" id="MobiDB-lite"/>
    </source>
</evidence>
<feature type="compositionally biased region" description="Low complexity" evidence="1">
    <location>
        <begin position="1"/>
        <end position="38"/>
    </location>
</feature>
<feature type="transmembrane region" description="Helical" evidence="2">
    <location>
        <begin position="63"/>
        <end position="82"/>
    </location>
</feature>
<dbReference type="AlphaFoldDB" id="A0A4Z0PWT2"/>
<dbReference type="RefSeq" id="WP_135464749.1">
    <property type="nucleotide sequence ID" value="NZ_SRLC01000002.1"/>
</dbReference>
<name>A0A4Z0PWT2_9BACT</name>
<evidence type="ECO:0000313" key="4">
    <source>
        <dbReference type="Proteomes" id="UP000297549"/>
    </source>
</evidence>
<evidence type="ECO:0000313" key="3">
    <source>
        <dbReference type="EMBL" id="TGE22230.1"/>
    </source>
</evidence>
<accession>A0A4Z0PWT2</accession>
<keyword evidence="4" id="KW-1185">Reference proteome</keyword>
<comment type="caution">
    <text evidence="3">The sequence shown here is derived from an EMBL/GenBank/DDBJ whole genome shotgun (WGS) entry which is preliminary data.</text>
</comment>
<feature type="transmembrane region" description="Helical" evidence="2">
    <location>
        <begin position="253"/>
        <end position="275"/>
    </location>
</feature>
<evidence type="ECO:0000256" key="2">
    <source>
        <dbReference type="SAM" id="Phobius"/>
    </source>
</evidence>
<reference evidence="3 4" key="1">
    <citation type="submission" date="2019-04" db="EMBL/GenBank/DDBJ databases">
        <authorList>
            <person name="Feng G."/>
            <person name="Zhang J."/>
            <person name="Zhu H."/>
        </authorList>
    </citation>
    <scope>NUCLEOTIDE SEQUENCE [LARGE SCALE GENOMIC DNA]</scope>
    <source>
        <strain evidence="3 4">JCM 31653</strain>
    </source>
</reference>
<protein>
    <submittedName>
        <fullName evidence="3">Uncharacterized protein</fullName>
    </submittedName>
</protein>
<keyword evidence="2" id="KW-1133">Transmembrane helix</keyword>
<dbReference type="Proteomes" id="UP000297549">
    <property type="component" value="Unassembled WGS sequence"/>
</dbReference>
<organism evidence="3 4">
    <name type="scientific">Hymenobacter aquaticus</name>
    <dbReference type="NCBI Taxonomy" id="1867101"/>
    <lineage>
        <taxon>Bacteria</taxon>
        <taxon>Pseudomonadati</taxon>
        <taxon>Bacteroidota</taxon>
        <taxon>Cytophagia</taxon>
        <taxon>Cytophagales</taxon>
        <taxon>Hymenobacteraceae</taxon>
        <taxon>Hymenobacter</taxon>
    </lineage>
</organism>
<dbReference type="EMBL" id="SRLC01000002">
    <property type="protein sequence ID" value="TGE22230.1"/>
    <property type="molecule type" value="Genomic_DNA"/>
</dbReference>
<proteinExistence type="predicted"/>
<dbReference type="OrthoDB" id="9827754at2"/>
<keyword evidence="2" id="KW-0472">Membrane</keyword>
<sequence>MLDTSTTGSTPSAPAATPASVLPTATTPTATPAPDQPSATPPPSGLHTPTRPNFEQHELSNGLIQWLGPLSIGAVLALIILAENKLAGTQTAASIGFITAAALGIERVIEGIWNALSSRIGAYWPMTSISRQVHDLELQLADSLKPFHGHLDQALATAHSTEQAIPAYLTTAQQDLDSMQRRFNDIRAHGPSNQRMQLLAATAAQSVNFLVTKYQNELPRLREGVALADTAISGMQDFLATFKDNPGRRLLSLYLGALLGLALAAIFQLDVFAAINAMSDIHSTDPLPATPGLRIAATGLLIGLGSNPTHEVIQLLHEHKKGQKGKNTSNPQLKVH</sequence>
<gene>
    <name evidence="3" type="ORF">E5K00_18455</name>
</gene>
<feature type="region of interest" description="Disordered" evidence="1">
    <location>
        <begin position="1"/>
        <end position="54"/>
    </location>
</feature>